<feature type="transmembrane region" description="Helical" evidence="1">
    <location>
        <begin position="229"/>
        <end position="251"/>
    </location>
</feature>
<keyword evidence="1" id="KW-1133">Transmembrane helix</keyword>
<accession>A0ABP7K4B2</accession>
<dbReference type="InterPro" id="IPR007404">
    <property type="entry name" value="YdjM-like"/>
</dbReference>
<dbReference type="Pfam" id="PF04307">
    <property type="entry name" value="YdjM"/>
    <property type="match status" value="1"/>
</dbReference>
<evidence type="ECO:0000313" key="2">
    <source>
        <dbReference type="EMBL" id="GAA3865164.1"/>
    </source>
</evidence>
<evidence type="ECO:0000256" key="1">
    <source>
        <dbReference type="SAM" id="Phobius"/>
    </source>
</evidence>
<keyword evidence="2" id="KW-0378">Hydrolase</keyword>
<protein>
    <submittedName>
        <fullName evidence="2">Metal-dependent hydrolase</fullName>
    </submittedName>
</protein>
<reference evidence="3" key="1">
    <citation type="journal article" date="2019" name="Int. J. Syst. Evol. Microbiol.">
        <title>The Global Catalogue of Microorganisms (GCM) 10K type strain sequencing project: providing services to taxonomists for standard genome sequencing and annotation.</title>
        <authorList>
            <consortium name="The Broad Institute Genomics Platform"/>
            <consortium name="The Broad Institute Genome Sequencing Center for Infectious Disease"/>
            <person name="Wu L."/>
            <person name="Ma J."/>
        </authorList>
    </citation>
    <scope>NUCLEOTIDE SEQUENCE [LARGE SCALE GENOMIC DNA]</scope>
    <source>
        <strain evidence="3">JCM 17021</strain>
    </source>
</reference>
<dbReference type="GO" id="GO:0016787">
    <property type="term" value="F:hydrolase activity"/>
    <property type="evidence" value="ECO:0007669"/>
    <property type="project" value="UniProtKB-KW"/>
</dbReference>
<feature type="transmembrane region" description="Helical" evidence="1">
    <location>
        <begin position="89"/>
        <end position="108"/>
    </location>
</feature>
<sequence>MMGTHHAITGAAAWVAVTSTATQIPTFGWHPLGPVSIALGAVVCAGAALLPDADHHNATIAHSLPGVGKLATGAVRAASGGHRHGTHSLLSAVLVLGTALWLAQSSWFSEDRTGVVFIASAIAAAALLAFAVKVLTVVPGWCQAWAIGGTIAALISWLSPHQWDWLPLCIAIGWAAHLAGDFLTTGGLPLFWPLKFKAPRAISRTPVLKAFWSRGGYFALPVLGNTGSWREWCLMVPLGLYALAGVGLEVWRVMQR</sequence>
<organism evidence="2 3">
    <name type="scientific">Leifsonia kafniensis</name>
    <dbReference type="NCBI Taxonomy" id="475957"/>
    <lineage>
        <taxon>Bacteria</taxon>
        <taxon>Bacillati</taxon>
        <taxon>Actinomycetota</taxon>
        <taxon>Actinomycetes</taxon>
        <taxon>Micrococcales</taxon>
        <taxon>Microbacteriaceae</taxon>
        <taxon>Leifsonia</taxon>
    </lineage>
</organism>
<keyword evidence="1" id="KW-0812">Transmembrane</keyword>
<comment type="caution">
    <text evidence="2">The sequence shown here is derived from an EMBL/GenBank/DDBJ whole genome shotgun (WGS) entry which is preliminary data.</text>
</comment>
<evidence type="ECO:0000313" key="3">
    <source>
        <dbReference type="Proteomes" id="UP001501803"/>
    </source>
</evidence>
<dbReference type="EMBL" id="BAABCN010000002">
    <property type="protein sequence ID" value="GAA3865164.1"/>
    <property type="molecule type" value="Genomic_DNA"/>
</dbReference>
<name>A0ABP7K4B2_9MICO</name>
<feature type="transmembrane region" description="Helical" evidence="1">
    <location>
        <begin position="114"/>
        <end position="135"/>
    </location>
</feature>
<dbReference type="Proteomes" id="UP001501803">
    <property type="component" value="Unassembled WGS sequence"/>
</dbReference>
<dbReference type="RefSeq" id="WP_345062166.1">
    <property type="nucleotide sequence ID" value="NZ_BAABCN010000002.1"/>
</dbReference>
<feature type="transmembrane region" description="Helical" evidence="1">
    <location>
        <begin position="165"/>
        <end position="194"/>
    </location>
</feature>
<proteinExistence type="predicted"/>
<gene>
    <name evidence="2" type="ORF">GCM10022381_06170</name>
</gene>
<keyword evidence="3" id="KW-1185">Reference proteome</keyword>
<feature type="transmembrane region" description="Helical" evidence="1">
    <location>
        <begin position="31"/>
        <end position="50"/>
    </location>
</feature>
<feature type="transmembrane region" description="Helical" evidence="1">
    <location>
        <begin position="142"/>
        <end position="159"/>
    </location>
</feature>
<keyword evidence="1" id="KW-0472">Membrane</keyword>